<evidence type="ECO:0000313" key="4">
    <source>
        <dbReference type="Proteomes" id="UP000007799"/>
    </source>
</evidence>
<dbReference type="SUPFAM" id="SSF56059">
    <property type="entry name" value="Glutathione synthetase ATP-binding domain-like"/>
    <property type="match status" value="1"/>
</dbReference>
<dbReference type="RefSeq" id="XP_004996301.1">
    <property type="nucleotide sequence ID" value="XM_004996244.1"/>
</dbReference>
<feature type="region of interest" description="Disordered" evidence="1">
    <location>
        <begin position="488"/>
        <end position="545"/>
    </location>
</feature>
<organism evidence="4">
    <name type="scientific">Salpingoeca rosetta (strain ATCC 50818 / BSB-021)</name>
    <dbReference type="NCBI Taxonomy" id="946362"/>
    <lineage>
        <taxon>Eukaryota</taxon>
        <taxon>Choanoflagellata</taxon>
        <taxon>Craspedida</taxon>
        <taxon>Salpingoecidae</taxon>
        <taxon>Salpingoeca</taxon>
    </lineage>
</organism>
<dbReference type="eggNOG" id="KOG0369">
    <property type="taxonomic scope" value="Eukaryota"/>
</dbReference>
<accession>F2U3C4</accession>
<gene>
    <name evidence="3" type="ORF">PTSG_02793</name>
</gene>
<feature type="compositionally biased region" description="Low complexity" evidence="1">
    <location>
        <begin position="349"/>
        <end position="364"/>
    </location>
</feature>
<dbReference type="InterPro" id="IPR005479">
    <property type="entry name" value="CPAse_ATP-bd"/>
</dbReference>
<dbReference type="STRING" id="946362.F2U3C4"/>
<dbReference type="EMBL" id="GL832960">
    <property type="protein sequence ID" value="EGD82118.1"/>
    <property type="molecule type" value="Genomic_DNA"/>
</dbReference>
<dbReference type="GO" id="GO:0005524">
    <property type="term" value="F:ATP binding"/>
    <property type="evidence" value="ECO:0007669"/>
    <property type="project" value="InterPro"/>
</dbReference>
<evidence type="ECO:0000256" key="1">
    <source>
        <dbReference type="SAM" id="MobiDB-lite"/>
    </source>
</evidence>
<dbReference type="InterPro" id="IPR055268">
    <property type="entry name" value="PCB-like"/>
</dbReference>
<evidence type="ECO:0000313" key="3">
    <source>
        <dbReference type="EMBL" id="EGD82118.1"/>
    </source>
</evidence>
<dbReference type="Gene3D" id="3.90.228.10">
    <property type="match status" value="1"/>
</dbReference>
<dbReference type="KEGG" id="sre:PTSG_02793"/>
<dbReference type="SUPFAM" id="SSF56399">
    <property type="entry name" value="ADP-ribosylation"/>
    <property type="match status" value="1"/>
</dbReference>
<dbReference type="InParanoid" id="F2U3C4"/>
<sequence>MPHCKADESYMLCTVKAPIAAYLTFDNVVRIAKEQKGWLRLPFPRAFDVCQQPCQDAIAIGLSLLSTTATPAPSSSSSTHPMAVWCSHNFMKVNPRIQVEHTVTEMVTGVDLVQSQLMLAGGATLQDIELEQDTIATCGFSINARITTDDPLNDFSPDTGAHGLACQCEPFTRQPAVGRELEPYTTAAPPPAHGDEGEVDEASLGPFDVLVHHTGMLELVRVLLGKQQGVISITPLDEHQGRVARVQLTARRDPDCPAWMADELWSVWVEPVSEGIEEVLPSLAKANGGFHSHMYKPDSHRVRDIFRFVSRESAELMVRLYDQREVLGTKLNVFPDPKAKNWKSKGKGTTCSSPASPTSTTPAPVAGQAQRTTVQATLERAGVNVQSLQVFPDLCCASVDVVADSEETFRSLLPLPIDTAASACRLEARQAPLHRIVVTCTPRSKPTTGRDIVQAFETNFGGKAKLVPIPQSLKDTLSHIHPFANTRMAEQEQEQGAQQQQQGGGGSEEHDADAMPNAVHDPHQYKKDGDAGSDDSKSSKSGGASSETTLQRVFVLETTDTRAAHACVRKIQFAISVSHKFVARLCYPNDVHVAVLDPKLGGLLSDLVDAFNKGSVAKDLDVLAAVTMGNHICFTGSTAVLVWSQAKLLASFLAPAFRPFARSDRVLGDDKIMEHVLNDYGFKLVRYPTLGLLPYADTAHGAMRDVEFHPAHRITRGTPAGAYTHVRPGRRGAILLEYSLYYYLDQDRERGLSYINSTVGANIKSQTTISVTGMQYRFLDSQLLELARKFRVYVRKPSAEDRDACASSVPMTVEGMQRQLTAFDNAVQDTLKDYMCHMLGLPVIDTSHVPEMSEADLTFLKRKLFNYLTKAGRTVCRSKDDVVSYIAPQDVIGTPTERNTVIPTTESTFHTIAHIQPTWYVCQVPMSVAKELVAGQQPEAAAQEGVGADAGYTASTGAPSATANASAATASSAPSAAGDDGASRARRSNITTASKGCPVNFSAHAVLKGPRMEVVAASEVMLLTTYERLFPAKVKQAVWEVEPYQYHTISETLLAVQLHAEIREGSITNDRDMNAERSGPLAVQRGARDHVRTCCTWLRQTLHPSLAWQHGGADGCGPEDGVPRAADDGAGQQHPLPRHVRARVRRFPLFEVIDEVDRDGTFFLRHHPRGHHHQGPDPIHTWLYTGPTYTVPPSNAELDNKAAWNGLTHDATLLVENAFNKYRAGSRCALLQDPVVDGYFTVDLQEHWNDLRLRLSVRRVVDEQRSKLEPQAIFELPDRWDMRKGQLLVDVSSEDELGRVCARPQLEPLLPRNMRVQRVQKVPLFKRYLESVHRVHWRPAPPSLPNDITPLSGDDDDNIVFAHRLLHVICKSELGLTINYASAEGYFGSGLYFSHDPSFAVKYGHHEGSAKDKNDTTSERRVDTDMFVIYDNGMCYPEYIICLTMMSHAAH</sequence>
<name>F2U3C4_SALR5</name>
<reference evidence="3" key="1">
    <citation type="submission" date="2009-08" db="EMBL/GenBank/DDBJ databases">
        <title>Annotation of Salpingoeca rosetta.</title>
        <authorList>
            <consortium name="The Broad Institute Genome Sequencing Platform"/>
            <person name="Russ C."/>
            <person name="Cuomo C."/>
            <person name="Burger G."/>
            <person name="Gray M.W."/>
            <person name="Holland P.W.H."/>
            <person name="King N."/>
            <person name="Lang F.B.F."/>
            <person name="Roger A.J."/>
            <person name="Ruiz-Trillo I."/>
            <person name="Young S.K."/>
            <person name="Zeng Q."/>
            <person name="Gargeya S."/>
            <person name="Alvarado L."/>
            <person name="Berlin A."/>
            <person name="Chapman S.B."/>
            <person name="Chen Z."/>
            <person name="Freedman E."/>
            <person name="Gellesch M."/>
            <person name="Goldberg J."/>
            <person name="Griggs A."/>
            <person name="Gujja S."/>
            <person name="Heilman E."/>
            <person name="Heiman D."/>
            <person name="Howarth C."/>
            <person name="Mehta T."/>
            <person name="Neiman D."/>
            <person name="Pearson M."/>
            <person name="Roberts A."/>
            <person name="Saif S."/>
            <person name="Shea T."/>
            <person name="Shenoy N."/>
            <person name="Sisk P."/>
            <person name="Stolte C."/>
            <person name="Sykes S."/>
            <person name="White J."/>
            <person name="Yandava C."/>
            <person name="Haas B."/>
            <person name="Nusbaum C."/>
            <person name="Birren B."/>
        </authorList>
    </citation>
    <scope>NUCLEOTIDE SEQUENCE [LARGE SCALE GENOMIC DNA]</scope>
    <source>
        <strain evidence="3">ATCC 50818</strain>
    </source>
</reference>
<feature type="compositionally biased region" description="Basic and acidic residues" evidence="1">
    <location>
        <begin position="520"/>
        <end position="538"/>
    </location>
</feature>
<dbReference type="PANTHER" id="PTHR43778">
    <property type="entry name" value="PYRUVATE CARBOXYLASE"/>
    <property type="match status" value="1"/>
</dbReference>
<keyword evidence="4" id="KW-1185">Reference proteome</keyword>
<evidence type="ECO:0000259" key="2">
    <source>
        <dbReference type="Pfam" id="PF02786"/>
    </source>
</evidence>
<feature type="domain" description="Carbamoyl phosphate synthase ATP-binding" evidence="2">
    <location>
        <begin position="88"/>
        <end position="127"/>
    </location>
</feature>
<dbReference type="GO" id="GO:0004736">
    <property type="term" value="F:pyruvate carboxylase activity"/>
    <property type="evidence" value="ECO:0007669"/>
    <property type="project" value="TreeGrafter"/>
</dbReference>
<dbReference type="GO" id="GO:0006094">
    <property type="term" value="P:gluconeogenesis"/>
    <property type="evidence" value="ECO:0007669"/>
    <property type="project" value="TreeGrafter"/>
</dbReference>
<proteinExistence type="predicted"/>
<protein>
    <recommendedName>
        <fullName evidence="2">Carbamoyl phosphate synthase ATP-binding domain-containing protein</fullName>
    </recommendedName>
</protein>
<feature type="region of interest" description="Disordered" evidence="1">
    <location>
        <begin position="338"/>
        <end position="367"/>
    </location>
</feature>
<dbReference type="PANTHER" id="PTHR43778:SF2">
    <property type="entry name" value="PYRUVATE CARBOXYLASE, MITOCHONDRIAL"/>
    <property type="match status" value="1"/>
</dbReference>
<dbReference type="Gene3D" id="3.30.470.20">
    <property type="entry name" value="ATP-grasp fold, B domain"/>
    <property type="match status" value="1"/>
</dbReference>
<feature type="region of interest" description="Disordered" evidence="1">
    <location>
        <begin position="1114"/>
        <end position="1135"/>
    </location>
</feature>
<dbReference type="GO" id="GO:0005737">
    <property type="term" value="C:cytoplasm"/>
    <property type="evidence" value="ECO:0007669"/>
    <property type="project" value="TreeGrafter"/>
</dbReference>
<dbReference type="Pfam" id="PF02786">
    <property type="entry name" value="CPSase_L_D2"/>
    <property type="match status" value="1"/>
</dbReference>
<dbReference type="Proteomes" id="UP000007799">
    <property type="component" value="Unassembled WGS sequence"/>
</dbReference>
<dbReference type="GeneID" id="16076887"/>